<dbReference type="PROSITE" id="PS50305">
    <property type="entry name" value="SIRTUIN"/>
    <property type="match status" value="1"/>
</dbReference>
<dbReference type="InterPro" id="IPR027546">
    <property type="entry name" value="Sirtuin_class_III"/>
</dbReference>
<dbReference type="PANTHER" id="PTHR11085:SF4">
    <property type="entry name" value="NAD-DEPENDENT PROTEIN DEACYLASE"/>
    <property type="match status" value="1"/>
</dbReference>
<accession>A0ABV2TTJ0</accession>
<dbReference type="HAMAP" id="MF_01121">
    <property type="entry name" value="Sirtuin_ClassIII"/>
    <property type="match status" value="1"/>
</dbReference>
<dbReference type="RefSeq" id="WP_354616669.1">
    <property type="nucleotide sequence ID" value="NZ_JBEWYP010000001.1"/>
</dbReference>
<evidence type="ECO:0000313" key="6">
    <source>
        <dbReference type="EMBL" id="MET7027780.1"/>
    </source>
</evidence>
<dbReference type="Gene3D" id="3.30.1600.10">
    <property type="entry name" value="SIR2/SIRT2 'Small Domain"/>
    <property type="match status" value="1"/>
</dbReference>
<dbReference type="InterPro" id="IPR026590">
    <property type="entry name" value="Ssirtuin_cat_dom"/>
</dbReference>
<evidence type="ECO:0000256" key="3">
    <source>
        <dbReference type="HAMAP-Rule" id="MF_01121"/>
    </source>
</evidence>
<comment type="function">
    <text evidence="3">NAD-dependent lysine deacetylase and desuccinylase that specifically removes acetyl and succinyl groups on target proteins. Modulates the activities of several proteins which are inactive in their acylated form.</text>
</comment>
<keyword evidence="2 3" id="KW-0520">NAD</keyword>
<dbReference type="PANTHER" id="PTHR11085">
    <property type="entry name" value="NAD-DEPENDENT PROTEIN DEACYLASE SIRTUIN-5, MITOCHONDRIAL-RELATED"/>
    <property type="match status" value="1"/>
</dbReference>
<proteinExistence type="inferred from homology"/>
<dbReference type="Gene3D" id="3.40.50.1220">
    <property type="entry name" value="TPP-binding domain"/>
    <property type="match status" value="1"/>
</dbReference>
<keyword evidence="1" id="KW-0808">Transferase</keyword>
<feature type="binding site" evidence="3">
    <location>
        <begin position="10"/>
        <end position="29"/>
    </location>
    <ligand>
        <name>NAD(+)</name>
        <dbReference type="ChEBI" id="CHEBI:57540"/>
    </ligand>
</feature>
<dbReference type="Proteomes" id="UP001549773">
    <property type="component" value="Unassembled WGS sequence"/>
</dbReference>
<dbReference type="InterPro" id="IPR050134">
    <property type="entry name" value="NAD-dep_sirtuin_deacylases"/>
</dbReference>
<dbReference type="InterPro" id="IPR026591">
    <property type="entry name" value="Sirtuin_cat_small_dom_sf"/>
</dbReference>
<feature type="active site" description="Proton acceptor" evidence="3">
    <location>
        <position position="105"/>
    </location>
</feature>
<comment type="catalytic activity">
    <reaction evidence="3">
        <text>N(6)-succinyl-L-lysyl-[protein] + NAD(+) + H2O = 2''-O-succinyl-ADP-D-ribose + nicotinamide + L-lysyl-[protein]</text>
        <dbReference type="Rhea" id="RHEA:47668"/>
        <dbReference type="Rhea" id="RHEA-COMP:9752"/>
        <dbReference type="Rhea" id="RHEA-COMP:11877"/>
        <dbReference type="ChEBI" id="CHEBI:15377"/>
        <dbReference type="ChEBI" id="CHEBI:17154"/>
        <dbReference type="ChEBI" id="CHEBI:29969"/>
        <dbReference type="ChEBI" id="CHEBI:57540"/>
        <dbReference type="ChEBI" id="CHEBI:87830"/>
        <dbReference type="ChEBI" id="CHEBI:87832"/>
    </reaction>
</comment>
<feature type="binding site" evidence="3">
    <location>
        <begin position="87"/>
        <end position="90"/>
    </location>
    <ligand>
        <name>NAD(+)</name>
        <dbReference type="ChEBI" id="CHEBI:57540"/>
    </ligand>
</feature>
<dbReference type="SUPFAM" id="SSF52467">
    <property type="entry name" value="DHS-like NAD/FAD-binding domain"/>
    <property type="match status" value="1"/>
</dbReference>
<evidence type="ECO:0000259" key="5">
    <source>
        <dbReference type="PROSITE" id="PS50305"/>
    </source>
</evidence>
<evidence type="ECO:0000256" key="2">
    <source>
        <dbReference type="ARBA" id="ARBA00023027"/>
    </source>
</evidence>
<feature type="binding site" evidence="3">
    <location>
        <position position="57"/>
    </location>
    <ligand>
        <name>substrate</name>
    </ligand>
</feature>
<dbReference type="InterPro" id="IPR029035">
    <property type="entry name" value="DHS-like_NAD/FAD-binding_dom"/>
</dbReference>
<evidence type="ECO:0000256" key="1">
    <source>
        <dbReference type="ARBA" id="ARBA00022679"/>
    </source>
</evidence>
<comment type="domain">
    <text evidence="3">2 residues (Tyr-54 and Arg-57) present in a large hydrophobic pocket are probably involved in substrate specificity. They are important for desuccinylation activity, but dispensable for deacetylation activity.</text>
</comment>
<reference evidence="6 7" key="1">
    <citation type="submission" date="2024-07" db="EMBL/GenBank/DDBJ databases">
        <title>The genome sequence of type strain Sediminicola luteus GDMCC 1.2596T.</title>
        <authorList>
            <person name="Liu Y."/>
        </authorList>
    </citation>
    <scope>NUCLEOTIDE SEQUENCE [LARGE SCALE GENOMIC DNA]</scope>
    <source>
        <strain evidence="6 7">GDMCC 1.2596</strain>
    </source>
</reference>
<keyword evidence="3" id="KW-0963">Cytoplasm</keyword>
<feature type="binding site" evidence="3">
    <location>
        <position position="54"/>
    </location>
    <ligand>
        <name>substrate</name>
    </ligand>
</feature>
<comment type="caution">
    <text evidence="6">The sequence shown here is derived from an EMBL/GenBank/DDBJ whole genome shotgun (WGS) entry which is preliminary data.</text>
</comment>
<gene>
    <name evidence="3" type="primary">cobB</name>
    <name evidence="6" type="ORF">ABXZ32_00145</name>
</gene>
<dbReference type="InterPro" id="IPR003000">
    <property type="entry name" value="Sirtuin"/>
</dbReference>
<sequence>MRKKIVVLTGAGVSAESGLKTFRDSNGLWEGHDVMEVATPQGYANNPTLVLNFYNQRRKQLFDVLPNEAHMALVLLEASYDVTIITQNVDDLHERAGSTDVIHLHGELLKVRSSIDPDVVIDWKTDLKLGDTCEKGSQLRPHIVWFGEEVPMLDRAIEITQEADFLMIIGTSMQVYPAASLVHFAPTHSPIYFIDPKPNISPSAFENLVIIPETAVKGVPTVVGDLIDRGL</sequence>
<evidence type="ECO:0000313" key="7">
    <source>
        <dbReference type="Proteomes" id="UP001549773"/>
    </source>
</evidence>
<protein>
    <recommendedName>
        <fullName evidence="3">NAD-dependent protein deacylase</fullName>
        <ecNumber evidence="3">2.3.1.286</ecNumber>
    </recommendedName>
    <alternativeName>
        <fullName evidence="3">Regulatory protein SIR2 homolog</fullName>
    </alternativeName>
</protein>
<feature type="domain" description="Deacetylase sirtuin-type" evidence="5">
    <location>
        <begin position="1"/>
        <end position="231"/>
    </location>
</feature>
<comment type="subcellular location">
    <subcellularLocation>
        <location evidence="3">Cytoplasm</location>
    </subcellularLocation>
</comment>
<dbReference type="EC" id="2.3.1.286" evidence="3"/>
<evidence type="ECO:0000256" key="4">
    <source>
        <dbReference type="PROSITE-ProRule" id="PRU00236"/>
    </source>
</evidence>
<keyword evidence="7" id="KW-1185">Reference proteome</keyword>
<dbReference type="CDD" id="cd01412">
    <property type="entry name" value="SIRT5_Af1_CobB"/>
    <property type="match status" value="1"/>
</dbReference>
<comment type="caution">
    <text evidence="3 4">Lacks conserved residue(s) required for the propagation of feature annotation.</text>
</comment>
<name>A0ABV2TTJ0_9FLAO</name>
<feature type="binding site" evidence="3">
    <location>
        <begin position="170"/>
        <end position="172"/>
    </location>
    <ligand>
        <name>NAD(+)</name>
        <dbReference type="ChEBI" id="CHEBI:57540"/>
    </ligand>
</feature>
<comment type="similarity">
    <text evidence="3">Belongs to the sirtuin family. Class III subfamily.</text>
</comment>
<dbReference type="Pfam" id="PF02146">
    <property type="entry name" value="SIR2"/>
    <property type="match status" value="1"/>
</dbReference>
<organism evidence="6 7">
    <name type="scientific">Sediminicola luteus</name>
    <dbReference type="NCBI Taxonomy" id="319238"/>
    <lineage>
        <taxon>Bacteria</taxon>
        <taxon>Pseudomonadati</taxon>
        <taxon>Bacteroidota</taxon>
        <taxon>Flavobacteriia</taxon>
        <taxon>Flavobacteriales</taxon>
        <taxon>Flavobacteriaceae</taxon>
        <taxon>Sediminicola</taxon>
    </lineage>
</organism>
<dbReference type="EMBL" id="JBEWYP010000001">
    <property type="protein sequence ID" value="MET7027780.1"/>
    <property type="molecule type" value="Genomic_DNA"/>
</dbReference>
<comment type="catalytic activity">
    <reaction evidence="3">
        <text>N(6)-acetyl-L-lysyl-[protein] + NAD(+) + H2O = 2''-O-acetyl-ADP-D-ribose + nicotinamide + L-lysyl-[protein]</text>
        <dbReference type="Rhea" id="RHEA:43636"/>
        <dbReference type="Rhea" id="RHEA-COMP:9752"/>
        <dbReference type="Rhea" id="RHEA-COMP:10731"/>
        <dbReference type="ChEBI" id="CHEBI:15377"/>
        <dbReference type="ChEBI" id="CHEBI:17154"/>
        <dbReference type="ChEBI" id="CHEBI:29969"/>
        <dbReference type="ChEBI" id="CHEBI:57540"/>
        <dbReference type="ChEBI" id="CHEBI:61930"/>
        <dbReference type="ChEBI" id="CHEBI:83767"/>
        <dbReference type="EC" id="2.3.1.286"/>
    </reaction>
</comment>
<feature type="binding site" evidence="3">
    <location>
        <position position="215"/>
    </location>
    <ligand>
        <name>NAD(+)</name>
        <dbReference type="ChEBI" id="CHEBI:57540"/>
    </ligand>
</feature>